<dbReference type="PANTHER" id="PTHR30576">
    <property type="entry name" value="COLANIC BIOSYNTHESIS UDP-GLUCOSE LIPID CARRIER TRANSFERASE"/>
    <property type="match status" value="1"/>
</dbReference>
<feature type="domain" description="Bacterial sugar transferase" evidence="3">
    <location>
        <begin position="12"/>
        <end position="182"/>
    </location>
</feature>
<gene>
    <name evidence="4" type="ORF">GGP61_003593</name>
</gene>
<proteinExistence type="inferred from homology"/>
<dbReference type="InterPro" id="IPR003362">
    <property type="entry name" value="Bact_transf"/>
</dbReference>
<sequence length="206" mass="22711">MPAPSSAHSTAKRALDLVGAGLLLVGLSPLLGLVALSVWLDDGRPILFAQTRVGRGGVPFRLFKFRTLTHEPDDPARAAAHKTGVGGVLRRWALDELPQLWNVLRGEMSLVGPRPTVPDQVARYGPHERRRLRVRPGLTGWAQIHGRNALSWPERIDRDVWYVRNRSLRLDLQILARTPLILVRGVGVYGADAKNPSFSPGSQLHA</sequence>
<feature type="transmembrane region" description="Helical" evidence="2">
    <location>
        <begin position="20"/>
        <end position="40"/>
    </location>
</feature>
<dbReference type="GO" id="GO:0016780">
    <property type="term" value="F:phosphotransferase activity, for other substituted phosphate groups"/>
    <property type="evidence" value="ECO:0007669"/>
    <property type="project" value="TreeGrafter"/>
</dbReference>
<evidence type="ECO:0000256" key="2">
    <source>
        <dbReference type="SAM" id="Phobius"/>
    </source>
</evidence>
<dbReference type="Pfam" id="PF02397">
    <property type="entry name" value="Bac_transf"/>
    <property type="match status" value="1"/>
</dbReference>
<comment type="similarity">
    <text evidence="1">Belongs to the bacterial sugar transferase family.</text>
</comment>
<dbReference type="EMBL" id="JANUAE010000021">
    <property type="protein sequence ID" value="MCS3711957.1"/>
    <property type="molecule type" value="Genomic_DNA"/>
</dbReference>
<reference evidence="4" key="1">
    <citation type="submission" date="2022-08" db="EMBL/GenBank/DDBJ databases">
        <title>Genomic Encyclopedia of Type Strains, Phase V (KMG-V): Genome sequencing to study the core and pangenomes of soil and plant-associated prokaryotes.</title>
        <authorList>
            <person name="Whitman W."/>
        </authorList>
    </citation>
    <scope>NUCLEOTIDE SEQUENCE</scope>
    <source>
        <strain evidence="4">SP3049</strain>
    </source>
</reference>
<organism evidence="4 5">
    <name type="scientific">Salinibacter ruber</name>
    <dbReference type="NCBI Taxonomy" id="146919"/>
    <lineage>
        <taxon>Bacteria</taxon>
        <taxon>Pseudomonadati</taxon>
        <taxon>Rhodothermota</taxon>
        <taxon>Rhodothermia</taxon>
        <taxon>Rhodothermales</taxon>
        <taxon>Salinibacteraceae</taxon>
        <taxon>Salinibacter</taxon>
    </lineage>
</organism>
<accession>A0A9X2TGP4</accession>
<keyword evidence="2" id="KW-1133">Transmembrane helix</keyword>
<keyword evidence="2" id="KW-0812">Transmembrane</keyword>
<name>A0A9X2TGP4_9BACT</name>
<dbReference type="Proteomes" id="UP001155057">
    <property type="component" value="Unassembled WGS sequence"/>
</dbReference>
<evidence type="ECO:0000256" key="1">
    <source>
        <dbReference type="ARBA" id="ARBA00006464"/>
    </source>
</evidence>
<dbReference type="PANTHER" id="PTHR30576:SF10">
    <property type="entry name" value="SLL5057 PROTEIN"/>
    <property type="match status" value="1"/>
</dbReference>
<comment type="caution">
    <text evidence="4">The sequence shown here is derived from an EMBL/GenBank/DDBJ whole genome shotgun (WGS) entry which is preliminary data.</text>
</comment>
<dbReference type="RefSeq" id="WP_259124663.1">
    <property type="nucleotide sequence ID" value="NZ_JANUAE010000021.1"/>
</dbReference>
<evidence type="ECO:0000259" key="3">
    <source>
        <dbReference type="Pfam" id="PF02397"/>
    </source>
</evidence>
<evidence type="ECO:0000313" key="4">
    <source>
        <dbReference type="EMBL" id="MCS3711957.1"/>
    </source>
</evidence>
<evidence type="ECO:0000313" key="5">
    <source>
        <dbReference type="Proteomes" id="UP001155057"/>
    </source>
</evidence>
<protein>
    <submittedName>
        <fullName evidence="4">Lipopolysaccharide/colanic/teichoic acid biosynthesis glycosyltransferase</fullName>
    </submittedName>
</protein>
<keyword evidence="2" id="KW-0472">Membrane</keyword>
<dbReference type="AlphaFoldDB" id="A0A9X2TGP4"/>